<keyword evidence="1" id="KW-0472">Membrane</keyword>
<gene>
    <name evidence="2" type="ORF">IV454_05240</name>
</gene>
<keyword evidence="1" id="KW-0812">Transmembrane</keyword>
<keyword evidence="3" id="KW-1185">Reference proteome</keyword>
<dbReference type="Gene3D" id="1.20.5.340">
    <property type="match status" value="1"/>
</dbReference>
<name>A0AA48WFC3_9BURK</name>
<keyword evidence="1" id="KW-1133">Transmembrane helix</keyword>
<protein>
    <submittedName>
        <fullName evidence="2">DUF1640 domain-containing protein</fullName>
    </submittedName>
</protein>
<evidence type="ECO:0000256" key="1">
    <source>
        <dbReference type="SAM" id="Phobius"/>
    </source>
</evidence>
<accession>A0AA48WFC3</accession>
<reference evidence="2 3" key="1">
    <citation type="submission" date="2020-11" db="EMBL/GenBank/DDBJ databases">
        <authorList>
            <person name="Sun Q."/>
        </authorList>
    </citation>
    <scope>NUCLEOTIDE SEQUENCE [LARGE SCALE GENOMIC DNA]</scope>
    <source>
        <strain evidence="2 3">P8398</strain>
    </source>
</reference>
<dbReference type="EMBL" id="CP065053">
    <property type="protein sequence ID" value="QPI50961.1"/>
    <property type="molecule type" value="Genomic_DNA"/>
</dbReference>
<evidence type="ECO:0000313" key="3">
    <source>
        <dbReference type="Proteomes" id="UP000662888"/>
    </source>
</evidence>
<feature type="transmembrane region" description="Helical" evidence="1">
    <location>
        <begin position="129"/>
        <end position="149"/>
    </location>
</feature>
<sequence length="150" mass="16732">MIGKFDIAEYVRKLESAGMPRQQAELHAQALAAVIDKVAQEPQLLSLQYNLQNESYQSELRLISQVAAARSTLSAEIELQNAKTDHIRTELSAKVDALKSFLDSRMQHGEGKRSTVSDGVRSALSLNLWYIYVGTMLGILLTLFIGIMFF</sequence>
<organism evidence="2 3">
    <name type="scientific">Massilia antarctica</name>
    <dbReference type="NCBI Taxonomy" id="2765360"/>
    <lineage>
        <taxon>Bacteria</taxon>
        <taxon>Pseudomonadati</taxon>
        <taxon>Pseudomonadota</taxon>
        <taxon>Betaproteobacteria</taxon>
        <taxon>Burkholderiales</taxon>
        <taxon>Oxalobacteraceae</taxon>
        <taxon>Telluria group</taxon>
        <taxon>Massilia</taxon>
    </lineage>
</organism>
<evidence type="ECO:0000313" key="2">
    <source>
        <dbReference type="EMBL" id="QPI50961.1"/>
    </source>
</evidence>
<dbReference type="Proteomes" id="UP000662888">
    <property type="component" value="Chromosome"/>
</dbReference>
<proteinExistence type="predicted"/>